<feature type="non-terminal residue" evidence="2">
    <location>
        <position position="275"/>
    </location>
</feature>
<accession>A0A6J4P272</accession>
<name>A0A6J4P272_9ACTN</name>
<feature type="compositionally biased region" description="Low complexity" evidence="1">
    <location>
        <begin position="93"/>
        <end position="104"/>
    </location>
</feature>
<feature type="compositionally biased region" description="Basic residues" evidence="1">
    <location>
        <begin position="70"/>
        <end position="79"/>
    </location>
</feature>
<feature type="compositionally biased region" description="Low complexity" evidence="1">
    <location>
        <begin position="54"/>
        <end position="69"/>
    </location>
</feature>
<feature type="compositionally biased region" description="Basic and acidic residues" evidence="1">
    <location>
        <begin position="252"/>
        <end position="265"/>
    </location>
</feature>
<sequence length="275" mass="29848">AGGSGHHDPRRRGRSPPCGVLPDARRRRPHLRPPALGVDQQRARPRGRHRAGQHRAGPPGPGAAAARPGGRSRRIRRACPARGLPGPAGGRAGLLPRRAGLPQRGLRRGGQRRLRRDHRSVAPLLHPPAGAPAAAGRQRRRRARGRRREGRQGGHLPPRLRRSLVRHPGARHRGVAAPAARGSPHRVADVRRAVADHRRRGTSGGAGLRRRPGHVGRGGGRGDRPRPGHRRDRPARPSRIRHRSVGTRRPSHRGDGTAARRDAGRRPRTPPGLVV</sequence>
<feature type="compositionally biased region" description="Basic and acidic residues" evidence="1">
    <location>
        <begin position="186"/>
        <end position="196"/>
    </location>
</feature>
<feature type="non-terminal residue" evidence="2">
    <location>
        <position position="1"/>
    </location>
</feature>
<proteinExistence type="predicted"/>
<reference evidence="2" key="1">
    <citation type="submission" date="2020-02" db="EMBL/GenBank/DDBJ databases">
        <authorList>
            <person name="Meier V. D."/>
        </authorList>
    </citation>
    <scope>NUCLEOTIDE SEQUENCE</scope>
    <source>
        <strain evidence="2">AVDCRST_MAG60</strain>
    </source>
</reference>
<feature type="compositionally biased region" description="Basic residues" evidence="1">
    <location>
        <begin position="137"/>
        <end position="149"/>
    </location>
</feature>
<evidence type="ECO:0000256" key="1">
    <source>
        <dbReference type="SAM" id="MobiDB-lite"/>
    </source>
</evidence>
<protein>
    <submittedName>
        <fullName evidence="2">1,2-phenylacetyl-CoA epoxidase, subunit C</fullName>
        <ecNumber evidence="2">1.14.13.149</ecNumber>
    </submittedName>
</protein>
<feature type="compositionally biased region" description="Basic residues" evidence="1">
    <location>
        <begin position="227"/>
        <end position="251"/>
    </location>
</feature>
<feature type="compositionally biased region" description="Basic residues" evidence="1">
    <location>
        <begin position="158"/>
        <end position="174"/>
    </location>
</feature>
<dbReference type="GO" id="GO:0097266">
    <property type="term" value="F:phenylacetyl-CoA 1,2-epoxidase activity"/>
    <property type="evidence" value="ECO:0007669"/>
    <property type="project" value="UniProtKB-EC"/>
</dbReference>
<dbReference type="AlphaFoldDB" id="A0A6J4P272"/>
<dbReference type="EC" id="1.14.13.149" evidence="2"/>
<feature type="compositionally biased region" description="Basic residues" evidence="1">
    <location>
        <begin position="43"/>
        <end position="53"/>
    </location>
</feature>
<evidence type="ECO:0000313" key="2">
    <source>
        <dbReference type="EMBL" id="CAA9400502.1"/>
    </source>
</evidence>
<keyword evidence="2" id="KW-0560">Oxidoreductase</keyword>
<feature type="compositionally biased region" description="Basic residues" evidence="1">
    <location>
        <begin position="105"/>
        <end position="118"/>
    </location>
</feature>
<feature type="region of interest" description="Disordered" evidence="1">
    <location>
        <begin position="1"/>
        <end position="275"/>
    </location>
</feature>
<organism evidence="2">
    <name type="scientific">uncultured Nocardioides sp</name>
    <dbReference type="NCBI Taxonomy" id="198441"/>
    <lineage>
        <taxon>Bacteria</taxon>
        <taxon>Bacillati</taxon>
        <taxon>Actinomycetota</taxon>
        <taxon>Actinomycetes</taxon>
        <taxon>Propionibacteriales</taxon>
        <taxon>Nocardioidaceae</taxon>
        <taxon>Nocardioides</taxon>
        <taxon>environmental samples</taxon>
    </lineage>
</organism>
<dbReference type="EMBL" id="CADCUN010000221">
    <property type="protein sequence ID" value="CAA9400502.1"/>
    <property type="molecule type" value="Genomic_DNA"/>
</dbReference>
<gene>
    <name evidence="2" type="ORF">AVDCRST_MAG60-2073</name>
</gene>